<dbReference type="EMBL" id="CYZU01000012">
    <property type="protein sequence ID" value="CUO24972.1"/>
    <property type="molecule type" value="Genomic_DNA"/>
</dbReference>
<sequence>MKIKSENKIIIAICLFTVLLFTVSLLVSGHSITSVQHRESSAPGGAQISRANGQLADSAVSDRGARASSFSVGREQSPNHWNLKVKVYFDSILAVLFKIAVIPCVILLMFHFVRDVNTLLWRIVFGFVHEQDGKKRTGAFCTVL</sequence>
<keyword evidence="1" id="KW-0472">Membrane</keyword>
<keyword evidence="1" id="KW-0812">Transmembrane</keyword>
<feature type="transmembrane region" description="Helical" evidence="1">
    <location>
        <begin position="92"/>
        <end position="113"/>
    </location>
</feature>
<gene>
    <name evidence="2" type="ORF">ERS852491_01676</name>
</gene>
<reference evidence="2 3" key="1">
    <citation type="submission" date="2015-09" db="EMBL/GenBank/DDBJ databases">
        <authorList>
            <consortium name="Pathogen Informatics"/>
        </authorList>
    </citation>
    <scope>NUCLEOTIDE SEQUENCE [LARGE SCALE GENOMIC DNA]</scope>
    <source>
        <strain evidence="2 3">2789STDY5834876</strain>
    </source>
</reference>
<protein>
    <submittedName>
        <fullName evidence="2">Uncharacterized protein</fullName>
    </submittedName>
</protein>
<name>A0A174DH97_9FIRM</name>
<dbReference type="OrthoDB" id="9913423at2"/>
<dbReference type="RefSeq" id="WP_050641959.1">
    <property type="nucleotide sequence ID" value="NZ_CABKUE010000009.1"/>
</dbReference>
<keyword evidence="1" id="KW-1133">Transmembrane helix</keyword>
<evidence type="ECO:0000313" key="3">
    <source>
        <dbReference type="Proteomes" id="UP000095544"/>
    </source>
</evidence>
<proteinExistence type="predicted"/>
<organism evidence="2 3">
    <name type="scientific">Faecalicatena contorta</name>
    <dbReference type="NCBI Taxonomy" id="39482"/>
    <lineage>
        <taxon>Bacteria</taxon>
        <taxon>Bacillati</taxon>
        <taxon>Bacillota</taxon>
        <taxon>Clostridia</taxon>
        <taxon>Lachnospirales</taxon>
        <taxon>Lachnospiraceae</taxon>
        <taxon>Faecalicatena</taxon>
    </lineage>
</organism>
<dbReference type="AlphaFoldDB" id="A0A174DH97"/>
<evidence type="ECO:0000256" key="1">
    <source>
        <dbReference type="SAM" id="Phobius"/>
    </source>
</evidence>
<accession>A0A174DH97</accession>
<evidence type="ECO:0000313" key="2">
    <source>
        <dbReference type="EMBL" id="CUO24972.1"/>
    </source>
</evidence>
<dbReference type="Proteomes" id="UP000095544">
    <property type="component" value="Unassembled WGS sequence"/>
</dbReference>
<dbReference type="STRING" id="39482.ERS852491_01676"/>